<keyword evidence="3" id="KW-0201">Cytochrome c-type biogenesis</keyword>
<dbReference type="KEGG" id="xdi:EZH22_27395"/>
<protein>
    <submittedName>
        <fullName evidence="9">DsbE family thiol:disulfide interchange protein</fullName>
    </submittedName>
</protein>
<evidence type="ECO:0000256" key="5">
    <source>
        <dbReference type="ARBA" id="ARBA00023284"/>
    </source>
</evidence>
<dbReference type="InterPro" id="IPR036249">
    <property type="entry name" value="Thioredoxin-like_sf"/>
</dbReference>
<dbReference type="SUPFAM" id="SSF52833">
    <property type="entry name" value="Thioredoxin-like"/>
    <property type="match status" value="1"/>
</dbReference>
<evidence type="ECO:0000256" key="7">
    <source>
        <dbReference type="SAM" id="Phobius"/>
    </source>
</evidence>
<accession>A0A974PNK2</accession>
<dbReference type="GO" id="GO:0030288">
    <property type="term" value="C:outer membrane-bounded periplasmic space"/>
    <property type="evidence" value="ECO:0007669"/>
    <property type="project" value="InterPro"/>
</dbReference>
<dbReference type="PANTHER" id="PTHR42852">
    <property type="entry name" value="THIOL:DISULFIDE INTERCHANGE PROTEIN DSBE"/>
    <property type="match status" value="1"/>
</dbReference>
<keyword evidence="7" id="KW-0812">Transmembrane</keyword>
<dbReference type="InterPro" id="IPR050553">
    <property type="entry name" value="Thioredoxin_ResA/DsbE_sf"/>
</dbReference>
<evidence type="ECO:0000256" key="6">
    <source>
        <dbReference type="SAM" id="MobiDB-lite"/>
    </source>
</evidence>
<dbReference type="PANTHER" id="PTHR42852:SF6">
    <property type="entry name" value="THIOL:DISULFIDE INTERCHANGE PROTEIN DSBE"/>
    <property type="match status" value="1"/>
</dbReference>
<dbReference type="PROSITE" id="PS51352">
    <property type="entry name" value="THIOREDOXIN_2"/>
    <property type="match status" value="1"/>
</dbReference>
<dbReference type="AlphaFoldDB" id="A0A974PNK2"/>
<dbReference type="PROSITE" id="PS00194">
    <property type="entry name" value="THIOREDOXIN_1"/>
    <property type="match status" value="1"/>
</dbReference>
<dbReference type="InterPro" id="IPR013740">
    <property type="entry name" value="Redoxin"/>
</dbReference>
<keyword evidence="5" id="KW-0676">Redox-active center</keyword>
<proteinExistence type="inferred from homology"/>
<evidence type="ECO:0000256" key="4">
    <source>
        <dbReference type="ARBA" id="ARBA00023157"/>
    </source>
</evidence>
<dbReference type="Proteomes" id="UP000596427">
    <property type="component" value="Chromosome"/>
</dbReference>
<feature type="compositionally biased region" description="Low complexity" evidence="6">
    <location>
        <begin position="1"/>
        <end position="25"/>
    </location>
</feature>
<comment type="similarity">
    <text evidence="2">Belongs to the thioredoxin family. DsbE subfamily.</text>
</comment>
<keyword evidence="4" id="KW-1015">Disulfide bond</keyword>
<feature type="region of interest" description="Disordered" evidence="6">
    <location>
        <begin position="1"/>
        <end position="29"/>
    </location>
</feature>
<dbReference type="InterPro" id="IPR017937">
    <property type="entry name" value="Thioredoxin_CS"/>
</dbReference>
<feature type="domain" description="Thioredoxin" evidence="8">
    <location>
        <begin position="69"/>
        <end position="214"/>
    </location>
</feature>
<dbReference type="InterPro" id="IPR004799">
    <property type="entry name" value="Periplasmic_diS_OxRdtase_DsbE"/>
</dbReference>
<evidence type="ECO:0000259" key="8">
    <source>
        <dbReference type="PROSITE" id="PS51352"/>
    </source>
</evidence>
<sequence>MSPQGGSAPQPGAEGGPAAETGAQASAPPERPRRRLWLVALPLVLFLALAGLFFSRLETGGDPSRIPSALVGRPAPVVALPALDGLKRADGTSVPGIDIAALAGKPTLVNVWASWCGPCREEHPLLMQLAKDGRINLVGINYKDAPENARRFLGQYGLPYQAVGVDPKGRAAIEWGVYGVPETFLLSKDGTIMHKFVGPLTPDAVANTLLPLLARLTAN</sequence>
<evidence type="ECO:0000256" key="2">
    <source>
        <dbReference type="ARBA" id="ARBA00007758"/>
    </source>
</evidence>
<dbReference type="GO" id="GO:0015036">
    <property type="term" value="F:disulfide oxidoreductase activity"/>
    <property type="evidence" value="ECO:0007669"/>
    <property type="project" value="InterPro"/>
</dbReference>
<reference evidence="9 10" key="1">
    <citation type="submission" date="2020-10" db="EMBL/GenBank/DDBJ databases">
        <title>Degradation of 1,4-Dioxane by Xanthobacter sp. YN2, via a Novel Group-2 Soluble Di-Iron Monooxygenase.</title>
        <authorList>
            <person name="Ma F."/>
            <person name="Wang Y."/>
            <person name="Yang J."/>
            <person name="Guo H."/>
            <person name="Su D."/>
            <person name="Yu L."/>
        </authorList>
    </citation>
    <scope>NUCLEOTIDE SEQUENCE [LARGE SCALE GENOMIC DNA]</scope>
    <source>
        <strain evidence="9 10">YN2</strain>
    </source>
</reference>
<dbReference type="GO" id="GO:0017004">
    <property type="term" value="P:cytochrome complex assembly"/>
    <property type="evidence" value="ECO:0007669"/>
    <property type="project" value="UniProtKB-KW"/>
</dbReference>
<keyword evidence="7" id="KW-0472">Membrane</keyword>
<dbReference type="CDD" id="cd03010">
    <property type="entry name" value="TlpA_like_DsbE"/>
    <property type="match status" value="1"/>
</dbReference>
<organism evidence="9 10">
    <name type="scientific">Xanthobacter dioxanivorans</name>
    <dbReference type="NCBI Taxonomy" id="2528964"/>
    <lineage>
        <taxon>Bacteria</taxon>
        <taxon>Pseudomonadati</taxon>
        <taxon>Pseudomonadota</taxon>
        <taxon>Alphaproteobacteria</taxon>
        <taxon>Hyphomicrobiales</taxon>
        <taxon>Xanthobacteraceae</taxon>
        <taxon>Xanthobacter</taxon>
    </lineage>
</organism>
<dbReference type="Pfam" id="PF08534">
    <property type="entry name" value="Redoxin"/>
    <property type="match status" value="1"/>
</dbReference>
<evidence type="ECO:0000256" key="3">
    <source>
        <dbReference type="ARBA" id="ARBA00022748"/>
    </source>
</evidence>
<dbReference type="InterPro" id="IPR013766">
    <property type="entry name" value="Thioredoxin_domain"/>
</dbReference>
<feature type="transmembrane region" description="Helical" evidence="7">
    <location>
        <begin position="36"/>
        <end position="54"/>
    </location>
</feature>
<keyword evidence="10" id="KW-1185">Reference proteome</keyword>
<evidence type="ECO:0000256" key="1">
    <source>
        <dbReference type="ARBA" id="ARBA00004196"/>
    </source>
</evidence>
<keyword evidence="7" id="KW-1133">Transmembrane helix</keyword>
<dbReference type="RefSeq" id="WP_203193513.1">
    <property type="nucleotide sequence ID" value="NZ_CP063362.1"/>
</dbReference>
<dbReference type="EMBL" id="CP063362">
    <property type="protein sequence ID" value="QRG06606.1"/>
    <property type="molecule type" value="Genomic_DNA"/>
</dbReference>
<dbReference type="NCBIfam" id="TIGR00385">
    <property type="entry name" value="dsbE"/>
    <property type="match status" value="1"/>
</dbReference>
<comment type="subcellular location">
    <subcellularLocation>
        <location evidence="1">Cell envelope</location>
    </subcellularLocation>
</comment>
<dbReference type="Gene3D" id="3.40.30.10">
    <property type="entry name" value="Glutaredoxin"/>
    <property type="match status" value="1"/>
</dbReference>
<gene>
    <name evidence="9" type="ORF">EZH22_27395</name>
</gene>
<name>A0A974PNK2_9HYPH</name>
<evidence type="ECO:0000313" key="10">
    <source>
        <dbReference type="Proteomes" id="UP000596427"/>
    </source>
</evidence>
<evidence type="ECO:0000313" key="9">
    <source>
        <dbReference type="EMBL" id="QRG06606.1"/>
    </source>
</evidence>